<comment type="caution">
    <text evidence="1">The sequence shown here is derived from an EMBL/GenBank/DDBJ whole genome shotgun (WGS) entry which is preliminary data.</text>
</comment>
<evidence type="ECO:0000313" key="2">
    <source>
        <dbReference type="EMBL" id="ERK04806.1"/>
    </source>
</evidence>
<dbReference type="EMBL" id="AUZJ01000034">
    <property type="protein sequence ID" value="ERF60753.1"/>
    <property type="molecule type" value="Genomic_DNA"/>
</dbReference>
<gene>
    <name evidence="2" type="ORF">HMPREF0860_2233</name>
    <name evidence="1" type="ORF">HMPREF1325_2029</name>
</gene>
<dbReference type="STRING" id="1125725.HMPREF1325_2029"/>
<dbReference type="PATRIC" id="fig|1125725.3.peg.1283"/>
<dbReference type="EMBL" id="AVQI01000012">
    <property type="protein sequence ID" value="ERK04806.1"/>
    <property type="molecule type" value="Genomic_DNA"/>
</dbReference>
<evidence type="ECO:0000313" key="1">
    <source>
        <dbReference type="EMBL" id="ERF60753.1"/>
    </source>
</evidence>
<accession>U2LKM1</accession>
<dbReference type="AlphaFoldDB" id="U2LKM1"/>
<evidence type="ECO:0000313" key="4">
    <source>
        <dbReference type="Proteomes" id="UP000016646"/>
    </source>
</evidence>
<reference evidence="3 4" key="1">
    <citation type="submission" date="2013-08" db="EMBL/GenBank/DDBJ databases">
        <authorList>
            <person name="Durkin A.S."/>
            <person name="Haft D.R."/>
            <person name="McCorrison J."/>
            <person name="Torralba M."/>
            <person name="Gillis M."/>
            <person name="Haft D.H."/>
            <person name="Methe B."/>
            <person name="Sutton G."/>
            <person name="Nelson K.E."/>
        </authorList>
    </citation>
    <scope>NUCLEOTIDE SEQUENCE [LARGE SCALE GENOMIC DNA]</scope>
    <source>
        <strain evidence="2 4">ATCC 35536</strain>
        <strain evidence="1 3">VPI DR56BR1116</strain>
    </source>
</reference>
<proteinExistence type="predicted"/>
<sequence length="42" mass="4834">MERVRIGCRQSEEYLKNLPESLDKDWGALIISQLATRNSQLA</sequence>
<protein>
    <submittedName>
        <fullName evidence="1">Uncharacterized protein</fullName>
    </submittedName>
</protein>
<name>U2LKM1_TRESO</name>
<organism evidence="1 3">
    <name type="scientific">Treponema socranskii subsp. socranskii VPI DR56BR1116 = ATCC 35536</name>
    <dbReference type="NCBI Taxonomy" id="1125725"/>
    <lineage>
        <taxon>Bacteria</taxon>
        <taxon>Pseudomonadati</taxon>
        <taxon>Spirochaetota</taxon>
        <taxon>Spirochaetia</taxon>
        <taxon>Spirochaetales</taxon>
        <taxon>Treponemataceae</taxon>
        <taxon>Treponema</taxon>
    </lineage>
</organism>
<dbReference type="Proteomes" id="UP000016412">
    <property type="component" value="Unassembled WGS sequence"/>
</dbReference>
<keyword evidence="4" id="KW-1185">Reference proteome</keyword>
<dbReference type="Proteomes" id="UP000016646">
    <property type="component" value="Unassembled WGS sequence"/>
</dbReference>
<evidence type="ECO:0000313" key="3">
    <source>
        <dbReference type="Proteomes" id="UP000016412"/>
    </source>
</evidence>